<organism evidence="3 4">
    <name type="scientific">Leptidea sinapis</name>
    <dbReference type="NCBI Taxonomy" id="189913"/>
    <lineage>
        <taxon>Eukaryota</taxon>
        <taxon>Metazoa</taxon>
        <taxon>Ecdysozoa</taxon>
        <taxon>Arthropoda</taxon>
        <taxon>Hexapoda</taxon>
        <taxon>Insecta</taxon>
        <taxon>Pterygota</taxon>
        <taxon>Neoptera</taxon>
        <taxon>Endopterygota</taxon>
        <taxon>Lepidoptera</taxon>
        <taxon>Glossata</taxon>
        <taxon>Ditrysia</taxon>
        <taxon>Papilionoidea</taxon>
        <taxon>Pieridae</taxon>
        <taxon>Dismorphiinae</taxon>
        <taxon>Leptidea</taxon>
    </lineage>
</organism>
<dbReference type="Proteomes" id="UP000324832">
    <property type="component" value="Unassembled WGS sequence"/>
</dbReference>
<dbReference type="GO" id="GO:0016747">
    <property type="term" value="F:acyltransferase activity, transferring groups other than amino-acyl groups"/>
    <property type="evidence" value="ECO:0007669"/>
    <property type="project" value="InterPro"/>
</dbReference>
<feature type="transmembrane region" description="Helical" evidence="1">
    <location>
        <begin position="587"/>
        <end position="611"/>
    </location>
</feature>
<keyword evidence="1" id="KW-1133">Transmembrane helix</keyword>
<dbReference type="PANTHER" id="PTHR11161">
    <property type="entry name" value="O-ACYLTRANSFERASE"/>
    <property type="match status" value="1"/>
</dbReference>
<feature type="transmembrane region" description="Helical" evidence="1">
    <location>
        <begin position="425"/>
        <end position="443"/>
    </location>
</feature>
<feature type="transmembrane region" description="Helical" evidence="1">
    <location>
        <begin position="375"/>
        <end position="394"/>
    </location>
</feature>
<feature type="transmembrane region" description="Helical" evidence="1">
    <location>
        <begin position="237"/>
        <end position="261"/>
    </location>
</feature>
<keyword evidence="1" id="KW-0472">Membrane</keyword>
<dbReference type="InterPro" id="IPR052728">
    <property type="entry name" value="O2_lipid_transport_reg"/>
</dbReference>
<keyword evidence="1" id="KW-0812">Transmembrane</keyword>
<evidence type="ECO:0000256" key="1">
    <source>
        <dbReference type="SAM" id="Phobius"/>
    </source>
</evidence>
<protein>
    <recommendedName>
        <fullName evidence="2">Acyltransferase 3 domain-containing protein</fullName>
    </recommendedName>
</protein>
<name>A0A5E4QJX5_9NEOP</name>
<reference evidence="3 4" key="1">
    <citation type="submission" date="2017-07" db="EMBL/GenBank/DDBJ databases">
        <authorList>
            <person name="Talla V."/>
            <person name="Backstrom N."/>
        </authorList>
    </citation>
    <scope>NUCLEOTIDE SEQUENCE [LARGE SCALE GENOMIC DNA]</scope>
</reference>
<proteinExistence type="predicted"/>
<evidence type="ECO:0000313" key="4">
    <source>
        <dbReference type="Proteomes" id="UP000324832"/>
    </source>
</evidence>
<feature type="transmembrane region" description="Helical" evidence="1">
    <location>
        <begin position="492"/>
        <end position="515"/>
    </location>
</feature>
<feature type="transmembrane region" description="Helical" evidence="1">
    <location>
        <begin position="282"/>
        <end position="303"/>
    </location>
</feature>
<gene>
    <name evidence="3" type="ORF">LSINAPIS_LOCUS9097</name>
</gene>
<feature type="transmembrane region" description="Helical" evidence="1">
    <location>
        <begin position="348"/>
        <end position="368"/>
    </location>
</feature>
<dbReference type="Pfam" id="PF01757">
    <property type="entry name" value="Acyl_transf_3"/>
    <property type="match status" value="1"/>
</dbReference>
<accession>A0A5E4QJX5</accession>
<feature type="transmembrane region" description="Helical" evidence="1">
    <location>
        <begin position="463"/>
        <end position="480"/>
    </location>
</feature>
<sequence>MKRRRVHSEFKETEYDRMPPVYRMDNYSECVGRTMAHYCTVHFTLVSDAPSELLFMIQEYSLKYTTHFNHSDLRYGICIKEKCPRYSGNQSLVSEEHLEACLNETFWSEYKLRTRVQHASCHRGHDTYTQVDTSDVFTGLLVLFTLTSNVVGSLYDILTSHEKQQGNNLLMCFSVKENWLQLTSTSDHFGEELKQFRAIYGIRALVIVSIVFGHMNTPFQLFGDNVRGMEEIYHDPLQMIVFSGSLLVQIFFVLAGFLLAYKLQKLFEKTTVSWDFVPKTVFFRWLRLTPPYAILVALMATWLRFTKSGPFWEVDAGLEVADCRRRWWLNLLYVNNYVYKSQCIPQSWYIAADMQLWILGLVVCLVLRGSRYKKWLLGALVAAGVAIPALHTYFQDLEAMLLLHPSGCRSFFSTDPTYNEVYKRGHTNLVSFAIGLATGYLVYDWQERDVLIANYVRYRLLHWLIIPLGAAFMWLGSVFYRDAPRDPLLVRTAFAAVCRPIMGFLTAAFILGMIFRIDRGRRHIKEDPQADTKKERKFQMQELLRAIMEWKGWILPGRLSYCVYLIHYPLIRLYGSTRVDLIYTSPLSIYLTTAVVTVVSFLVAVPLSLLVELPFIRVGKLLARKETPHEDAVPDHVYSTHL</sequence>
<dbReference type="InterPro" id="IPR002656">
    <property type="entry name" value="Acyl_transf_3_dom"/>
</dbReference>
<feature type="transmembrane region" description="Helical" evidence="1">
    <location>
        <begin position="198"/>
        <end position="217"/>
    </location>
</feature>
<evidence type="ECO:0000259" key="2">
    <source>
        <dbReference type="Pfam" id="PF01757"/>
    </source>
</evidence>
<dbReference type="PANTHER" id="PTHR11161:SF22">
    <property type="entry name" value="ACYLTRANSFERASE 3 DOMAIN-CONTAINING PROTEIN-RELATED"/>
    <property type="match status" value="1"/>
</dbReference>
<dbReference type="AlphaFoldDB" id="A0A5E4QJX5"/>
<keyword evidence="4" id="KW-1185">Reference proteome</keyword>
<feature type="domain" description="Acyltransferase 3" evidence="2">
    <location>
        <begin position="199"/>
        <end position="604"/>
    </location>
</feature>
<feature type="transmembrane region" description="Helical" evidence="1">
    <location>
        <begin position="543"/>
        <end position="567"/>
    </location>
</feature>
<dbReference type="EMBL" id="FZQP02003333">
    <property type="protein sequence ID" value="VVC97913.1"/>
    <property type="molecule type" value="Genomic_DNA"/>
</dbReference>
<evidence type="ECO:0000313" key="3">
    <source>
        <dbReference type="EMBL" id="VVC97913.1"/>
    </source>
</evidence>